<comment type="catalytic activity">
    <reaction evidence="10">
        <text>a very-long-chain acyl-CoA + malonyl-CoA + H(+) = a very-long-chain 3-oxoacyl-CoA + CO2 + CoA</text>
        <dbReference type="Rhea" id="RHEA:32727"/>
        <dbReference type="ChEBI" id="CHEBI:15378"/>
        <dbReference type="ChEBI" id="CHEBI:16526"/>
        <dbReference type="ChEBI" id="CHEBI:57287"/>
        <dbReference type="ChEBI" id="CHEBI:57384"/>
        <dbReference type="ChEBI" id="CHEBI:90725"/>
        <dbReference type="ChEBI" id="CHEBI:90736"/>
        <dbReference type="EC" id="2.3.1.199"/>
    </reaction>
</comment>
<dbReference type="Pfam" id="PF01151">
    <property type="entry name" value="ELO"/>
    <property type="match status" value="1"/>
</dbReference>
<dbReference type="InterPro" id="IPR002076">
    <property type="entry name" value="ELO_fam"/>
</dbReference>
<evidence type="ECO:0000313" key="12">
    <source>
        <dbReference type="EMBL" id="APH81340.1"/>
    </source>
</evidence>
<comment type="similarity">
    <text evidence="10">Belongs to the ELO family.</text>
</comment>
<feature type="transmembrane region" description="Helical" evidence="10">
    <location>
        <begin position="211"/>
        <end position="229"/>
    </location>
</feature>
<keyword evidence="3 10" id="KW-0808">Transferase</keyword>
<evidence type="ECO:0000256" key="3">
    <source>
        <dbReference type="ARBA" id="ARBA00022679"/>
    </source>
</evidence>
<evidence type="ECO:0000256" key="5">
    <source>
        <dbReference type="ARBA" id="ARBA00022832"/>
    </source>
</evidence>
<proteinExistence type="evidence at transcript level"/>
<feature type="region of interest" description="Disordered" evidence="11">
    <location>
        <begin position="273"/>
        <end position="305"/>
    </location>
</feature>
<feature type="transmembrane region" description="Helical" evidence="10">
    <location>
        <begin position="241"/>
        <end position="259"/>
    </location>
</feature>
<feature type="compositionally biased region" description="Basic and acidic residues" evidence="11">
    <location>
        <begin position="292"/>
        <end position="305"/>
    </location>
</feature>
<evidence type="ECO:0000256" key="7">
    <source>
        <dbReference type="ARBA" id="ARBA00023098"/>
    </source>
</evidence>
<keyword evidence="5 10" id="KW-0276">Fatty acid metabolism</keyword>
<dbReference type="GO" id="GO:0034625">
    <property type="term" value="P:fatty acid elongation, monounsaturated fatty acid"/>
    <property type="evidence" value="ECO:0007669"/>
    <property type="project" value="TreeGrafter"/>
</dbReference>
<dbReference type="EMBL" id="KX671156">
    <property type="protein sequence ID" value="APH81340.1"/>
    <property type="molecule type" value="mRNA"/>
</dbReference>
<feature type="transmembrane region" description="Helical" evidence="10">
    <location>
        <begin position="30"/>
        <end position="49"/>
    </location>
</feature>
<dbReference type="GO" id="GO:0009922">
    <property type="term" value="F:fatty acid elongase activity"/>
    <property type="evidence" value="ECO:0007669"/>
    <property type="project" value="UniProtKB-EC"/>
</dbReference>
<dbReference type="GO" id="GO:0019367">
    <property type="term" value="P:fatty acid elongation, saturated fatty acid"/>
    <property type="evidence" value="ECO:0007669"/>
    <property type="project" value="TreeGrafter"/>
</dbReference>
<dbReference type="AlphaFoldDB" id="A0A1L3THV7"/>
<keyword evidence="9 10" id="KW-0275">Fatty acid biosynthesis</keyword>
<evidence type="ECO:0000256" key="6">
    <source>
        <dbReference type="ARBA" id="ARBA00022989"/>
    </source>
</evidence>
<sequence length="305" mass="35704">MLDFLMGKYGDYRAIADYVWDQRDKRVDGWFMMNSFWPTFLTCSAYVYIVKVAGPRFMKDRKPYNINTFLVYYNALQVVLSTYLFVNLCRAGWLSDYSFRCQPVDYSDSPKALLMLHCCYIYYLSKFLEFIDTFCFVARKKFNQVSLLHVVHHGIMPMSVWPGARYVPGGHASFFGLLNVFVHMFMYFYYMLAAMGPKYQKYTWWKRHMTNLQMIQFVGIMVHGFQLVFYDDCDFPWQFSYYIGAHAVLFFVLFSEFYINNYLGKKPRPPVTDANGHAKKNGTSANGVGHTGKTEEESNGKIKAA</sequence>
<dbReference type="EC" id="2.3.1.199" evidence="10"/>
<evidence type="ECO:0000256" key="10">
    <source>
        <dbReference type="RuleBase" id="RU361115"/>
    </source>
</evidence>
<keyword evidence="8 10" id="KW-0472">Membrane</keyword>
<dbReference type="GO" id="GO:0034626">
    <property type="term" value="P:fatty acid elongation, polyunsaturated fatty acid"/>
    <property type="evidence" value="ECO:0007669"/>
    <property type="project" value="TreeGrafter"/>
</dbReference>
<evidence type="ECO:0000256" key="9">
    <source>
        <dbReference type="ARBA" id="ARBA00023160"/>
    </source>
</evidence>
<dbReference type="PANTHER" id="PTHR11157">
    <property type="entry name" value="FATTY ACID ACYL TRANSFERASE-RELATED"/>
    <property type="match status" value="1"/>
</dbReference>
<evidence type="ECO:0000256" key="1">
    <source>
        <dbReference type="ARBA" id="ARBA00004141"/>
    </source>
</evidence>
<dbReference type="GO" id="GO:0042761">
    <property type="term" value="P:very long-chain fatty acid biosynthetic process"/>
    <property type="evidence" value="ECO:0007669"/>
    <property type="project" value="TreeGrafter"/>
</dbReference>
<accession>A0A1L3THV7</accession>
<evidence type="ECO:0000256" key="4">
    <source>
        <dbReference type="ARBA" id="ARBA00022692"/>
    </source>
</evidence>
<keyword evidence="2 10" id="KW-0444">Lipid biosynthesis</keyword>
<name>A0A1L3THV7_PARNA</name>
<dbReference type="GO" id="GO:0030148">
    <property type="term" value="P:sphingolipid biosynthetic process"/>
    <property type="evidence" value="ECO:0007669"/>
    <property type="project" value="TreeGrafter"/>
</dbReference>
<keyword evidence="7 10" id="KW-0443">Lipid metabolism</keyword>
<feature type="transmembrane region" description="Helical" evidence="10">
    <location>
        <begin position="170"/>
        <end position="190"/>
    </location>
</feature>
<dbReference type="GO" id="GO:0005789">
    <property type="term" value="C:endoplasmic reticulum membrane"/>
    <property type="evidence" value="ECO:0007669"/>
    <property type="project" value="TreeGrafter"/>
</dbReference>
<organism evidence="12">
    <name type="scientific">Paracyclopina nana</name>
    <name type="common">Marine copepod</name>
    <dbReference type="NCBI Taxonomy" id="565004"/>
    <lineage>
        <taxon>Eukaryota</taxon>
        <taxon>Metazoa</taxon>
        <taxon>Ecdysozoa</taxon>
        <taxon>Arthropoda</taxon>
        <taxon>Crustacea</taxon>
        <taxon>Multicrustacea</taxon>
        <taxon>Hexanauplia</taxon>
        <taxon>Copepoda</taxon>
        <taxon>Cyclopoida</taxon>
        <taxon>Cyclopettidae</taxon>
        <taxon>Paracyclopina</taxon>
    </lineage>
</organism>
<comment type="subcellular location">
    <subcellularLocation>
        <location evidence="1">Membrane</location>
        <topology evidence="1">Multi-pass membrane protein</topology>
    </subcellularLocation>
</comment>
<evidence type="ECO:0000256" key="2">
    <source>
        <dbReference type="ARBA" id="ARBA00022516"/>
    </source>
</evidence>
<evidence type="ECO:0000256" key="11">
    <source>
        <dbReference type="SAM" id="MobiDB-lite"/>
    </source>
</evidence>
<protein>
    <recommendedName>
        <fullName evidence="10">Elongation of very long chain fatty acids protein</fullName>
        <ecNumber evidence="10">2.3.1.199</ecNumber>
    </recommendedName>
    <alternativeName>
        <fullName evidence="10">Very-long-chain 3-oxoacyl-CoA synthase</fullName>
    </alternativeName>
</protein>
<evidence type="ECO:0000256" key="8">
    <source>
        <dbReference type="ARBA" id="ARBA00023136"/>
    </source>
</evidence>
<reference evidence="12" key="1">
    <citation type="submission" date="2016-08" db="EMBL/GenBank/DDBJ databases">
        <title>Adverse effects of temperature on growth and fatty acid synthesis in the cyclopoid copepod (Paracyclopina nana).</title>
        <authorList>
            <person name="Lee J.-S."/>
        </authorList>
    </citation>
    <scope>NUCLEOTIDE SEQUENCE</scope>
</reference>
<feature type="transmembrane region" description="Helical" evidence="10">
    <location>
        <begin position="70"/>
        <end position="93"/>
    </location>
</feature>
<keyword evidence="4 10" id="KW-0812">Transmembrane</keyword>
<dbReference type="PANTHER" id="PTHR11157:SF69">
    <property type="entry name" value="ELONGATION OF VERY LONG CHAIN FATTY ACIDS PROTEIN 7"/>
    <property type="match status" value="1"/>
</dbReference>
<keyword evidence="6 10" id="KW-1133">Transmembrane helix</keyword>